<protein>
    <recommendedName>
        <fullName evidence="2">Integrase catalytic domain-containing protein</fullName>
    </recommendedName>
</protein>
<keyword evidence="4" id="KW-1185">Reference proteome</keyword>
<feature type="region of interest" description="Disordered" evidence="1">
    <location>
        <begin position="102"/>
        <end position="148"/>
    </location>
</feature>
<dbReference type="InterPro" id="IPR012337">
    <property type="entry name" value="RNaseH-like_sf"/>
</dbReference>
<dbReference type="GO" id="GO:0003676">
    <property type="term" value="F:nucleic acid binding"/>
    <property type="evidence" value="ECO:0007669"/>
    <property type="project" value="InterPro"/>
</dbReference>
<dbReference type="Pfam" id="PF13683">
    <property type="entry name" value="rve_3"/>
    <property type="match status" value="1"/>
</dbReference>
<dbReference type="Proteomes" id="UP000576969">
    <property type="component" value="Unassembled WGS sequence"/>
</dbReference>
<evidence type="ECO:0000313" key="4">
    <source>
        <dbReference type="Proteomes" id="UP000576969"/>
    </source>
</evidence>
<accession>A0A7Y9KN72</accession>
<gene>
    <name evidence="3" type="ORF">BJ991_003577</name>
</gene>
<dbReference type="SUPFAM" id="SSF53098">
    <property type="entry name" value="Ribonuclease H-like"/>
    <property type="match status" value="1"/>
</dbReference>
<reference evidence="3 4" key="1">
    <citation type="submission" date="2020-07" db="EMBL/GenBank/DDBJ databases">
        <title>Sequencing the genomes of 1000 actinobacteria strains.</title>
        <authorList>
            <person name="Klenk H.-P."/>
        </authorList>
    </citation>
    <scope>NUCLEOTIDE SEQUENCE [LARGE SCALE GENOMIC DNA]</scope>
    <source>
        <strain evidence="3 4">DSM 24662</strain>
    </source>
</reference>
<evidence type="ECO:0000259" key="2">
    <source>
        <dbReference type="PROSITE" id="PS50994"/>
    </source>
</evidence>
<name>A0A7Y9KN72_9MICO</name>
<dbReference type="PROSITE" id="PS50994">
    <property type="entry name" value="INTEGRASE"/>
    <property type="match status" value="1"/>
</dbReference>
<dbReference type="InterPro" id="IPR001584">
    <property type="entry name" value="Integrase_cat-core"/>
</dbReference>
<evidence type="ECO:0000256" key="1">
    <source>
        <dbReference type="SAM" id="MobiDB-lite"/>
    </source>
</evidence>
<dbReference type="AlphaFoldDB" id="A0A7Y9KN72"/>
<sequence>MVRKAIKAHGVPQRLLSDNGVALNPTRRGYLGQLVAYVTRLGVEPITGKPNKPTTQGKNERFHLHQTLFRWLDKQPIARNLRELQAQIDRFDHIYNTERGHQALPGRITPTAAWEATPKADPPRPRPVPRKPHEPAPPSPSPNGRVRDGIRIVTVHPNGSIKARGVVFNVSYPLRGQDVFVIFDPAGLMVFETAAPYSSSTPGPRPA</sequence>
<organism evidence="3 4">
    <name type="scientific">Microbacterium immunditiarum</name>
    <dbReference type="NCBI Taxonomy" id="337480"/>
    <lineage>
        <taxon>Bacteria</taxon>
        <taxon>Bacillati</taxon>
        <taxon>Actinomycetota</taxon>
        <taxon>Actinomycetes</taxon>
        <taxon>Micrococcales</taxon>
        <taxon>Microbacteriaceae</taxon>
        <taxon>Microbacterium</taxon>
    </lineage>
</organism>
<feature type="domain" description="Integrase catalytic" evidence="2">
    <location>
        <begin position="1"/>
        <end position="118"/>
    </location>
</feature>
<proteinExistence type="predicted"/>
<dbReference type="Gene3D" id="3.30.420.10">
    <property type="entry name" value="Ribonuclease H-like superfamily/Ribonuclease H"/>
    <property type="match status" value="1"/>
</dbReference>
<dbReference type="GO" id="GO:0015074">
    <property type="term" value="P:DNA integration"/>
    <property type="evidence" value="ECO:0007669"/>
    <property type="project" value="InterPro"/>
</dbReference>
<dbReference type="InterPro" id="IPR036397">
    <property type="entry name" value="RNaseH_sf"/>
</dbReference>
<comment type="caution">
    <text evidence="3">The sequence shown here is derived from an EMBL/GenBank/DDBJ whole genome shotgun (WGS) entry which is preliminary data.</text>
</comment>
<evidence type="ECO:0000313" key="3">
    <source>
        <dbReference type="EMBL" id="NYE21549.1"/>
    </source>
</evidence>
<dbReference type="EMBL" id="JACCBV010000001">
    <property type="protein sequence ID" value="NYE21549.1"/>
    <property type="molecule type" value="Genomic_DNA"/>
</dbReference>